<evidence type="ECO:0000256" key="8">
    <source>
        <dbReference type="ARBA" id="ARBA00022691"/>
    </source>
</evidence>
<keyword evidence="3" id="KW-1003">Cell membrane</keyword>
<reference evidence="22" key="2">
    <citation type="submission" date="2005-08" db="EMBL/GenBank/DDBJ databases">
        <title>Complete sequence of Chromosome 1 of Nitrosospira multiformis ATCC 25196.</title>
        <authorList>
            <consortium name="US DOE Joint Genome Institute"/>
            <person name="Copeland A."/>
            <person name="Lucas S."/>
            <person name="Lapidus A."/>
            <person name="Barry K."/>
            <person name="Detter J.C."/>
            <person name="Glavina T."/>
            <person name="Hammon N."/>
            <person name="Israni S."/>
            <person name="Pitluck S."/>
            <person name="Chain P."/>
            <person name="Malfatti S."/>
            <person name="Shin M."/>
            <person name="Vergez L."/>
            <person name="Schmutz J."/>
            <person name="Larimer F."/>
            <person name="Land M."/>
            <person name="Hauser L."/>
            <person name="Kyrpides N."/>
            <person name="Lykidis A."/>
            <person name="Richardson P."/>
        </authorList>
    </citation>
    <scope>NUCLEOTIDE SEQUENCE</scope>
    <source>
        <strain evidence="22">ATCC 25196</strain>
    </source>
</reference>
<proteinExistence type="inferred from homology"/>
<dbReference type="MEROPS" id="A24.001"/>
<feature type="transmembrane region" description="Helical" evidence="19">
    <location>
        <begin position="194"/>
        <end position="215"/>
    </location>
</feature>
<gene>
    <name evidence="22" type="ordered locus">Nmul_A2131</name>
    <name evidence="23" type="ORF">SAMN05216403_11246</name>
</gene>
<keyword evidence="13 18" id="KW-0511">Multifunctional enzyme</keyword>
<evidence type="ECO:0000256" key="19">
    <source>
        <dbReference type="SAM" id="Phobius"/>
    </source>
</evidence>
<feature type="domain" description="Prepilin type IV endopeptidase peptidase" evidence="20">
    <location>
        <begin position="151"/>
        <end position="259"/>
    </location>
</feature>
<keyword evidence="10 18" id="KW-0378">Hydrolase</keyword>
<dbReference type="AlphaFoldDB" id="Q2Y747"/>
<comment type="catalytic activity">
    <reaction evidence="14 18">
        <text>Typically cleaves a -Gly-|-Phe- bond to release an N-terminal, basic peptide of 5-8 residues from type IV prepilin, and then N-methylates the new N-terminal amino group, the methyl donor being S-adenosyl-L-methionine.</text>
        <dbReference type="EC" id="3.4.23.43"/>
    </reaction>
</comment>
<comment type="similarity">
    <text evidence="2 17">Belongs to the peptidase A24 family.</text>
</comment>
<keyword evidence="4" id="KW-0997">Cell inner membrane</keyword>
<evidence type="ECO:0000256" key="4">
    <source>
        <dbReference type="ARBA" id="ARBA00022519"/>
    </source>
</evidence>
<dbReference type="GO" id="GO:0005886">
    <property type="term" value="C:plasma membrane"/>
    <property type="evidence" value="ECO:0007669"/>
    <property type="project" value="UniProtKB-SubCell"/>
</dbReference>
<dbReference type="OrthoDB" id="9789291at2"/>
<name>Q2Y747_NITMU</name>
<dbReference type="GO" id="GO:0006465">
    <property type="term" value="P:signal peptide processing"/>
    <property type="evidence" value="ECO:0007669"/>
    <property type="project" value="TreeGrafter"/>
</dbReference>
<reference evidence="22 24" key="3">
    <citation type="journal article" date="2008" name="Appl. Environ. Microbiol.">
        <title>Complete genome sequence of Nitrosospira multiformis, an ammonia-oxidizing bacterium from the soil environment.</title>
        <authorList>
            <person name="Norton J.M."/>
            <person name="Klotz M.G."/>
            <person name="Stein L.Y."/>
            <person name="Arp D.J."/>
            <person name="Bottomley P.J."/>
            <person name="Chain P.S."/>
            <person name="Hauser L.J."/>
            <person name="Land M.L."/>
            <person name="Larimer F.W."/>
            <person name="Shin M.W."/>
            <person name="Starkenburg S.R."/>
        </authorList>
    </citation>
    <scope>NUCLEOTIDE SEQUENCE [LARGE SCALE GENOMIC DNA]</scope>
    <source>
        <strain evidence="22">ATCC 25196</strain>
        <strain evidence="24">ATCC 25196 / NCIMB 11849 / C 71</strain>
    </source>
</reference>
<evidence type="ECO:0000256" key="2">
    <source>
        <dbReference type="ARBA" id="ARBA00005801"/>
    </source>
</evidence>
<dbReference type="HOGENOM" id="CLU_057101_0_0_4"/>
<dbReference type="EMBL" id="FNVK01000012">
    <property type="protein sequence ID" value="SEF86698.1"/>
    <property type="molecule type" value="Genomic_DNA"/>
</dbReference>
<evidence type="ECO:0000256" key="18">
    <source>
        <dbReference type="RuleBase" id="RU003794"/>
    </source>
</evidence>
<evidence type="ECO:0000313" key="23">
    <source>
        <dbReference type="EMBL" id="SEF86698.1"/>
    </source>
</evidence>
<evidence type="ECO:0000256" key="11">
    <source>
        <dbReference type="ARBA" id="ARBA00022989"/>
    </source>
</evidence>
<evidence type="ECO:0000256" key="6">
    <source>
        <dbReference type="ARBA" id="ARBA00022670"/>
    </source>
</evidence>
<dbReference type="GO" id="GO:0004190">
    <property type="term" value="F:aspartic-type endopeptidase activity"/>
    <property type="evidence" value="ECO:0007669"/>
    <property type="project" value="UniProtKB-EC"/>
</dbReference>
<feature type="transmembrane region" description="Helical" evidence="19">
    <location>
        <begin position="141"/>
        <end position="163"/>
    </location>
</feature>
<feature type="transmembrane region" description="Helical" evidence="19">
    <location>
        <begin position="235"/>
        <end position="260"/>
    </location>
</feature>
<keyword evidence="24" id="KW-1185">Reference proteome</keyword>
<keyword evidence="12 19" id="KW-0472">Membrane</keyword>
<keyword evidence="11 19" id="KW-1133">Transmembrane helix</keyword>
<evidence type="ECO:0000256" key="7">
    <source>
        <dbReference type="ARBA" id="ARBA00022679"/>
    </source>
</evidence>
<evidence type="ECO:0000256" key="16">
    <source>
        <dbReference type="ARBA" id="ARBA00071870"/>
    </source>
</evidence>
<keyword evidence="6 18" id="KW-0645">Protease</keyword>
<evidence type="ECO:0000256" key="9">
    <source>
        <dbReference type="ARBA" id="ARBA00022692"/>
    </source>
</evidence>
<evidence type="ECO:0000256" key="14">
    <source>
        <dbReference type="ARBA" id="ARBA00050401"/>
    </source>
</evidence>
<dbReference type="RefSeq" id="WP_011381433.1">
    <property type="nucleotide sequence ID" value="NC_007614.1"/>
</dbReference>
<dbReference type="eggNOG" id="COG1989">
    <property type="taxonomic scope" value="Bacteria"/>
</dbReference>
<dbReference type="EC" id="2.1.1.-" evidence="18"/>
<evidence type="ECO:0000256" key="10">
    <source>
        <dbReference type="ARBA" id="ARBA00022801"/>
    </source>
</evidence>
<dbReference type="InterPro" id="IPR010627">
    <property type="entry name" value="Prepilin_pept_A24_N"/>
</dbReference>
<dbReference type="Proteomes" id="UP000002718">
    <property type="component" value="Chromosome"/>
</dbReference>
<reference evidence="24" key="1">
    <citation type="submission" date="2005-08" db="EMBL/GenBank/DDBJ databases">
        <title>Complete sequence of chromosome 1 of Nitrosospira multiformis ATCC 25196.</title>
        <authorList>
            <person name="Copeland A."/>
            <person name="Lucas S."/>
            <person name="Lapidus A."/>
            <person name="Barry K."/>
            <person name="Detter J.C."/>
            <person name="Glavina T."/>
            <person name="Hammon N."/>
            <person name="Israni S."/>
            <person name="Pitluck S."/>
            <person name="Chain P."/>
            <person name="Malfatti S."/>
            <person name="Shin M."/>
            <person name="Vergez L."/>
            <person name="Schmutz J."/>
            <person name="Larimer F."/>
            <person name="Land M."/>
            <person name="Hauser L."/>
            <person name="Kyrpides N."/>
            <person name="Lykidis A."/>
            <person name="Richardson P."/>
        </authorList>
    </citation>
    <scope>NUCLEOTIDE SEQUENCE [LARGE SCALE GENOMIC DNA]</scope>
    <source>
        <strain evidence="24">ATCC 25196 / NCIMB 11849 / C 71</strain>
    </source>
</reference>
<evidence type="ECO:0000313" key="24">
    <source>
        <dbReference type="Proteomes" id="UP000002718"/>
    </source>
</evidence>
<dbReference type="PANTHER" id="PTHR30487">
    <property type="entry name" value="TYPE 4 PREPILIN-LIKE PROTEINS LEADER PEPTIDE-PROCESSING ENZYME"/>
    <property type="match status" value="1"/>
</dbReference>
<evidence type="ECO:0000256" key="15">
    <source>
        <dbReference type="ARBA" id="ARBA00067082"/>
    </source>
</evidence>
<dbReference type="Pfam" id="PF06750">
    <property type="entry name" value="A24_N_bact"/>
    <property type="match status" value="1"/>
</dbReference>
<evidence type="ECO:0000256" key="3">
    <source>
        <dbReference type="ARBA" id="ARBA00022475"/>
    </source>
</evidence>
<dbReference type="Pfam" id="PF01478">
    <property type="entry name" value="Peptidase_A24"/>
    <property type="match status" value="1"/>
</dbReference>
<evidence type="ECO:0000259" key="20">
    <source>
        <dbReference type="Pfam" id="PF01478"/>
    </source>
</evidence>
<evidence type="ECO:0000313" key="22">
    <source>
        <dbReference type="EMBL" id="ABB75424.1"/>
    </source>
</evidence>
<feature type="transmembrane region" description="Helical" evidence="19">
    <location>
        <begin position="12"/>
        <end position="36"/>
    </location>
</feature>
<keyword evidence="8" id="KW-0949">S-adenosyl-L-methionine</keyword>
<dbReference type="GO" id="GO:0008168">
    <property type="term" value="F:methyltransferase activity"/>
    <property type="evidence" value="ECO:0007669"/>
    <property type="project" value="UniProtKB-KW"/>
</dbReference>
<evidence type="ECO:0000313" key="25">
    <source>
        <dbReference type="Proteomes" id="UP000236751"/>
    </source>
</evidence>
<reference evidence="23 25" key="4">
    <citation type="submission" date="2016-10" db="EMBL/GenBank/DDBJ databases">
        <authorList>
            <person name="de Groot N.N."/>
        </authorList>
    </citation>
    <scope>NUCLEOTIDE SEQUENCE [LARGE SCALE GENOMIC DNA]</scope>
    <source>
        <strain evidence="23 25">Nl13</strain>
    </source>
</reference>
<protein>
    <recommendedName>
        <fullName evidence="16 18">Prepilin leader peptidase/N-methyltransferase</fullName>
        <ecNumber evidence="18">2.1.1.-</ecNumber>
        <ecNumber evidence="15 18">3.4.23.43</ecNumber>
    </recommendedName>
</protein>
<dbReference type="EC" id="3.4.23.43" evidence="15 18"/>
<accession>Q2Y747</accession>
<organism evidence="22 24">
    <name type="scientific">Nitrosospira multiformis (strain ATCC 25196 / NCIMB 11849 / C 71)</name>
    <dbReference type="NCBI Taxonomy" id="323848"/>
    <lineage>
        <taxon>Bacteria</taxon>
        <taxon>Pseudomonadati</taxon>
        <taxon>Pseudomonadota</taxon>
        <taxon>Betaproteobacteria</taxon>
        <taxon>Nitrosomonadales</taxon>
        <taxon>Nitrosomonadaceae</taxon>
        <taxon>Nitrosospira</taxon>
    </lineage>
</organism>
<evidence type="ECO:0000256" key="5">
    <source>
        <dbReference type="ARBA" id="ARBA00022603"/>
    </source>
</evidence>
<dbReference type="Proteomes" id="UP000236751">
    <property type="component" value="Unassembled WGS sequence"/>
</dbReference>
<comment type="function">
    <text evidence="18">Plays an essential role in type IV pili and type II pseudopili formation by proteolytically removing the leader sequence from substrate proteins and subsequently monomethylating the alpha-amino group of the newly exposed N-terminal phenylalanine.</text>
</comment>
<dbReference type="EMBL" id="CP000103">
    <property type="protein sequence ID" value="ABB75424.1"/>
    <property type="molecule type" value="Genomic_DNA"/>
</dbReference>
<dbReference type="InterPro" id="IPR014032">
    <property type="entry name" value="Peptidase_A24A_bac"/>
</dbReference>
<feature type="transmembrane region" description="Helical" evidence="19">
    <location>
        <begin position="272"/>
        <end position="291"/>
    </location>
</feature>
<keyword evidence="7 18" id="KW-0808">Transferase</keyword>
<dbReference type="PRINTS" id="PR00864">
    <property type="entry name" value="PREPILNPTASE"/>
</dbReference>
<dbReference type="Gene3D" id="1.20.120.1220">
    <property type="match status" value="1"/>
</dbReference>
<dbReference type="InterPro" id="IPR050882">
    <property type="entry name" value="Prepilin_peptidase/N-MTase"/>
</dbReference>
<evidence type="ECO:0000256" key="13">
    <source>
        <dbReference type="ARBA" id="ARBA00023268"/>
    </source>
</evidence>
<dbReference type="GO" id="GO:0032259">
    <property type="term" value="P:methylation"/>
    <property type="evidence" value="ECO:0007669"/>
    <property type="project" value="UniProtKB-KW"/>
</dbReference>
<evidence type="ECO:0000259" key="21">
    <source>
        <dbReference type="Pfam" id="PF06750"/>
    </source>
</evidence>
<dbReference type="STRING" id="323848.Nmul_A2131"/>
<dbReference type="PANTHER" id="PTHR30487:SF0">
    <property type="entry name" value="PREPILIN LEADER PEPTIDASE_N-METHYLTRANSFERASE-RELATED"/>
    <property type="match status" value="1"/>
</dbReference>
<evidence type="ECO:0000256" key="12">
    <source>
        <dbReference type="ARBA" id="ARBA00023136"/>
    </source>
</evidence>
<feature type="domain" description="Prepilin peptidase A24 N-terminal" evidence="21">
    <location>
        <begin position="20"/>
        <end position="141"/>
    </location>
</feature>
<keyword evidence="9 18" id="KW-0812">Transmembrane</keyword>
<evidence type="ECO:0000256" key="17">
    <source>
        <dbReference type="RuleBase" id="RU003793"/>
    </source>
</evidence>
<dbReference type="InterPro" id="IPR000045">
    <property type="entry name" value="Prepilin_IV_endopep_pep"/>
</dbReference>
<evidence type="ECO:0000256" key="1">
    <source>
        <dbReference type="ARBA" id="ARBA00004429"/>
    </source>
</evidence>
<keyword evidence="5 18" id="KW-0489">Methyltransferase</keyword>
<sequence length="302" mass="32513">MSFISVLQYSPVFFASFCALIGLVAGSFLNVVIYRLPRMLEREWRQQCAELQAELSSGTNGIAPAHEPHEALAAEPAFNLITPSSTCPHCGHRITALENIPLISYIALRGRCSQCRTAISMRYPVVEGLTAALSGLVAWHFGYGVIAFAALALVWAMVALAFIDLDTQLLPNDITIPLLWGGLLINLSGGFADIHSAVIGAVVGYLALWSVYWGYKLLTGREGMGYGDFKLLAAIGAWLGWQMLPLVILSSSLVGSMAGLGLMLAAKHGRHVPIPFGPYLVCGGIVALFWGNEINRAYLGSF</sequence>
<dbReference type="FunFam" id="1.20.120.1220:FF:000001">
    <property type="entry name" value="Type 4 prepilin-like proteins leader peptide-processing enzyme"/>
    <property type="match status" value="1"/>
</dbReference>
<comment type="subcellular location">
    <subcellularLocation>
        <location evidence="1">Cell inner membrane</location>
        <topology evidence="1">Multi-pass membrane protein</topology>
    </subcellularLocation>
    <subcellularLocation>
        <location evidence="18">Cell membrane</location>
        <topology evidence="18">Multi-pass membrane protein</topology>
    </subcellularLocation>
</comment>
<dbReference type="KEGG" id="nmu:Nmul_A2131"/>